<evidence type="ECO:0000256" key="1">
    <source>
        <dbReference type="SAM" id="MobiDB-lite"/>
    </source>
</evidence>
<name>A0A9P4KFF5_9PLEO</name>
<gene>
    <name evidence="2" type="ORF">CC78DRAFT_15240</name>
</gene>
<reference evidence="3" key="1">
    <citation type="journal article" date="2020" name="Stud. Mycol.">
        <title>101 Dothideomycetes genomes: A test case for predicting lifestyles and emergence of pathogens.</title>
        <authorList>
            <person name="Haridas S."/>
            <person name="Albert R."/>
            <person name="Binder M."/>
            <person name="Bloem J."/>
            <person name="LaButti K."/>
            <person name="Salamov A."/>
            <person name="Andreopoulos B."/>
            <person name="Baker S."/>
            <person name="Barry K."/>
            <person name="Bills G."/>
            <person name="Bluhm B."/>
            <person name="Cannon C."/>
            <person name="Castanera R."/>
            <person name="Culley D."/>
            <person name="Daum C."/>
            <person name="Ezra D."/>
            <person name="Gonzalez J."/>
            <person name="Henrissat B."/>
            <person name="Kuo A."/>
            <person name="Liang C."/>
            <person name="Lipzen A."/>
            <person name="Lutzoni F."/>
            <person name="Magnuson J."/>
            <person name="Mondo S."/>
            <person name="Nolan M."/>
            <person name="Ohm R."/>
            <person name="Pangilinan J."/>
            <person name="Park H.-J."/>
            <person name="Ramirez L."/>
            <person name="Alfaro M."/>
            <person name="Sun H."/>
            <person name="Tritt A."/>
            <person name="Yoshinaga Y."/>
            <person name="Zwiers L.-H."/>
            <person name="Turgeon B."/>
            <person name="Goodwin S."/>
            <person name="Spatafora J."/>
            <person name="Crous P."/>
            <person name="Grigoriev I."/>
        </authorList>
    </citation>
    <scope>NUCLEOTIDE SEQUENCE [LARGE SCALE GENOMIC DNA]</scope>
    <source>
        <strain evidence="3">CBS 304.66</strain>
    </source>
</reference>
<keyword evidence="3" id="KW-1185">Reference proteome</keyword>
<organism evidence="2 3">
    <name type="scientific">Lojkania enalia</name>
    <dbReference type="NCBI Taxonomy" id="147567"/>
    <lineage>
        <taxon>Eukaryota</taxon>
        <taxon>Fungi</taxon>
        <taxon>Dikarya</taxon>
        <taxon>Ascomycota</taxon>
        <taxon>Pezizomycotina</taxon>
        <taxon>Dothideomycetes</taxon>
        <taxon>Pleosporomycetidae</taxon>
        <taxon>Pleosporales</taxon>
        <taxon>Pleosporales incertae sedis</taxon>
        <taxon>Lojkania</taxon>
    </lineage>
</organism>
<feature type="region of interest" description="Disordered" evidence="1">
    <location>
        <begin position="181"/>
        <end position="230"/>
    </location>
</feature>
<feature type="region of interest" description="Disordered" evidence="1">
    <location>
        <begin position="383"/>
        <end position="412"/>
    </location>
</feature>
<feature type="region of interest" description="Disordered" evidence="1">
    <location>
        <begin position="71"/>
        <end position="92"/>
    </location>
</feature>
<comment type="caution">
    <text evidence="2">The sequence shown here is derived from an EMBL/GenBank/DDBJ whole genome shotgun (WGS) entry which is preliminary data.</text>
</comment>
<dbReference type="EMBL" id="ML986587">
    <property type="protein sequence ID" value="KAF2268164.1"/>
    <property type="molecule type" value="Genomic_DNA"/>
</dbReference>
<feature type="compositionally biased region" description="Polar residues" evidence="1">
    <location>
        <begin position="185"/>
        <end position="198"/>
    </location>
</feature>
<protein>
    <submittedName>
        <fullName evidence="2">Uncharacterized protein</fullName>
    </submittedName>
</protein>
<accession>A0A9P4KFF5</accession>
<dbReference type="Proteomes" id="UP000800093">
    <property type="component" value="Unassembled WGS sequence"/>
</dbReference>
<dbReference type="OrthoDB" id="3189033at2759"/>
<evidence type="ECO:0000313" key="2">
    <source>
        <dbReference type="EMBL" id="KAF2268164.1"/>
    </source>
</evidence>
<feature type="compositionally biased region" description="Polar residues" evidence="1">
    <location>
        <begin position="383"/>
        <end position="404"/>
    </location>
</feature>
<sequence length="689" mass="76727">MPRPLGNLQGSFKCAYARISPPSIHGIWGWKTHLTYIIARSSCGPKCQHQYSRNLTIFDMASSQLAEPIVTRSGSSVHSREEDEFTQQSEENPLEVQFNSSVQPTPSHMVSQNPMELVQINDHHLDEPPPPYEEPGHVDAPQIAPIEYSCENSPQLLFTPLTEFPEPPPRNPARLSREIRESTPVHASQNTATPSEDQNLYPAPLQLRPNSRQDSIPRRPVASSAIENTFSSAKAREAGFEIQRRESSGSLPSISILSSTEALKHTREPGRLTAYLIPFPKPRLKGVNPENIPDRFLVYTPPPPPLSKPAPGEKESHWHKTQRTWQEDVRKATMSQASAVSWKGFKARTTVLIGKGVDLTKSSNLEFLDRVADGAISESVEATIQQNGDPDTPVTPQSSSTEPTSIREIATPVSPIQTVSSASLDSPRKPKALEELTLIYPPSLSIPAEKIRAEFIESLLRTRSKSRKEAIVASSLFPVAATIDATLLITFGGLMEVSGVWAYTSIRGAMTSKRMTKGLARGEENSAQKASEDDTEIRGCTCGHHEQDFGPLHTAPPSKCRGKKKKPGINLHMQISPRLEILRRYLDLMCLRRDFNMFPSIAEAADDPNEAAILEAIGWQPTRRHGRDLEIEFKDKVEKLSPEEDEQWQVKEAMNDVKRLFKKGAGEWVGWCKGFQKDFQKDREAAVKK</sequence>
<evidence type="ECO:0000313" key="3">
    <source>
        <dbReference type="Proteomes" id="UP000800093"/>
    </source>
</evidence>
<proteinExistence type="predicted"/>
<dbReference type="AlphaFoldDB" id="A0A9P4KFF5"/>